<protein>
    <submittedName>
        <fullName evidence="4">Immunogenic protein MPT70</fullName>
    </submittedName>
</protein>
<comment type="caution">
    <text evidence="4">The sequence shown here is derived from an EMBL/GenBank/DDBJ whole genome shotgun (WGS) entry which is preliminary data.</text>
</comment>
<dbReference type="SMART" id="SM00554">
    <property type="entry name" value="FAS1"/>
    <property type="match status" value="1"/>
</dbReference>
<keyword evidence="5" id="KW-1185">Reference proteome</keyword>
<reference evidence="4 5" key="1">
    <citation type="journal article" date="2013" name="Genome Announc.">
        <title>Draft Genome Sequence of Cesiribacter andamanensis Strain AMV16T, Isolated from a Soil Sample from a Mud Volcano in the Andaman Islands, India.</title>
        <authorList>
            <person name="Shivaji S."/>
            <person name="Ara S."/>
            <person name="Begum Z."/>
            <person name="Srinivas T.N."/>
            <person name="Singh A."/>
            <person name="Kumar Pinnaka A."/>
        </authorList>
    </citation>
    <scope>NUCLEOTIDE SEQUENCE [LARGE SCALE GENOMIC DNA]</scope>
    <source>
        <strain evidence="4 5">AMV16</strain>
    </source>
</reference>
<feature type="region of interest" description="Disordered" evidence="1">
    <location>
        <begin position="31"/>
        <end position="86"/>
    </location>
</feature>
<organism evidence="4 5">
    <name type="scientific">Cesiribacter andamanensis AMV16</name>
    <dbReference type="NCBI Taxonomy" id="1279009"/>
    <lineage>
        <taxon>Bacteria</taxon>
        <taxon>Pseudomonadati</taxon>
        <taxon>Bacteroidota</taxon>
        <taxon>Cytophagia</taxon>
        <taxon>Cytophagales</taxon>
        <taxon>Cesiribacteraceae</taxon>
        <taxon>Cesiribacter</taxon>
    </lineage>
</organism>
<dbReference type="Proteomes" id="UP000011910">
    <property type="component" value="Unassembled WGS sequence"/>
</dbReference>
<dbReference type="AlphaFoldDB" id="M7NSW1"/>
<accession>M7NSW1</accession>
<feature type="compositionally biased region" description="Low complexity" evidence="1">
    <location>
        <begin position="49"/>
        <end position="85"/>
    </location>
</feature>
<dbReference type="PROSITE" id="PS50213">
    <property type="entry name" value="FAS1"/>
    <property type="match status" value="1"/>
</dbReference>
<dbReference type="Gene3D" id="2.30.180.10">
    <property type="entry name" value="FAS1 domain"/>
    <property type="match status" value="1"/>
</dbReference>
<dbReference type="PANTHER" id="PTHR10900:SF77">
    <property type="entry name" value="FI19380P1"/>
    <property type="match status" value="1"/>
</dbReference>
<dbReference type="SUPFAM" id="SSF82153">
    <property type="entry name" value="FAS1 domain"/>
    <property type="match status" value="1"/>
</dbReference>
<dbReference type="STRING" id="1279009.ADICEAN_00026"/>
<dbReference type="eggNOG" id="COG2335">
    <property type="taxonomic scope" value="Bacteria"/>
</dbReference>
<dbReference type="InterPro" id="IPR050904">
    <property type="entry name" value="Adhesion/Biosynth-related"/>
</dbReference>
<name>M7NSW1_9BACT</name>
<evidence type="ECO:0000256" key="2">
    <source>
        <dbReference type="SAM" id="SignalP"/>
    </source>
</evidence>
<dbReference type="InterPro" id="IPR000782">
    <property type="entry name" value="FAS1_domain"/>
</dbReference>
<dbReference type="RefSeq" id="WP_009193440.1">
    <property type="nucleotide sequence ID" value="NZ_AODQ01000001.1"/>
</dbReference>
<dbReference type="GO" id="GO:0005615">
    <property type="term" value="C:extracellular space"/>
    <property type="evidence" value="ECO:0007669"/>
    <property type="project" value="TreeGrafter"/>
</dbReference>
<feature type="chain" id="PRO_5004082266" evidence="2">
    <location>
        <begin position="26"/>
        <end position="263"/>
    </location>
</feature>
<evidence type="ECO:0000259" key="3">
    <source>
        <dbReference type="PROSITE" id="PS50213"/>
    </source>
</evidence>
<gene>
    <name evidence="4" type="ORF">ADICEAN_00026</name>
</gene>
<dbReference type="FunFam" id="2.30.180.10:FF:000014">
    <property type="entry name" value="Stabilin 1"/>
    <property type="match status" value="1"/>
</dbReference>
<sequence length="263" mass="28357">MKKRFLTPIAAVAVASLTVFGCASSNDTREATAYGTPQNTTVYDDDATTETQGTTATDYGTTETQPVSDTQTGTTYGTETQTQGMETDRMSNTEVGMRDTDLFSEIDNTEQYSVMDLARMDPNFSTFVRLVDQAGLTASLEQMDGPITVFLPTNAAFEELPKERYDYLTNTENNAELVRILQAHVLASEVTSIQFTGRQVIETSQGNQIPVYTEGGTAAGGITSITIGGASIIQQDIDASNGVIHVIDGIIIPEDDRGNTIMD</sequence>
<dbReference type="PROSITE" id="PS51257">
    <property type="entry name" value="PROKAR_LIPOPROTEIN"/>
    <property type="match status" value="1"/>
</dbReference>
<feature type="domain" description="FAS1" evidence="3">
    <location>
        <begin position="111"/>
        <end position="251"/>
    </location>
</feature>
<evidence type="ECO:0000313" key="5">
    <source>
        <dbReference type="Proteomes" id="UP000011910"/>
    </source>
</evidence>
<evidence type="ECO:0000256" key="1">
    <source>
        <dbReference type="SAM" id="MobiDB-lite"/>
    </source>
</evidence>
<feature type="signal peptide" evidence="2">
    <location>
        <begin position="1"/>
        <end position="25"/>
    </location>
</feature>
<dbReference type="OrthoDB" id="1119934at2"/>
<dbReference type="InterPro" id="IPR036378">
    <property type="entry name" value="FAS1_dom_sf"/>
</dbReference>
<evidence type="ECO:0000313" key="4">
    <source>
        <dbReference type="EMBL" id="EMR04755.1"/>
    </source>
</evidence>
<keyword evidence="2" id="KW-0732">Signal</keyword>
<proteinExistence type="predicted"/>
<dbReference type="Pfam" id="PF02469">
    <property type="entry name" value="Fasciclin"/>
    <property type="match status" value="1"/>
</dbReference>
<dbReference type="EMBL" id="AODQ01000001">
    <property type="protein sequence ID" value="EMR04755.1"/>
    <property type="molecule type" value="Genomic_DNA"/>
</dbReference>
<dbReference type="PANTHER" id="PTHR10900">
    <property type="entry name" value="PERIOSTIN-RELATED"/>
    <property type="match status" value="1"/>
</dbReference>